<dbReference type="PANTHER" id="PTHR33055:SF16">
    <property type="entry name" value="TRANSPOSASE FOR INSERTION SEQUENCE ELEMENT IS1547"/>
    <property type="match status" value="1"/>
</dbReference>
<keyword evidence="4" id="KW-1185">Reference proteome</keyword>
<feature type="region of interest" description="Disordered" evidence="1">
    <location>
        <begin position="1"/>
        <end position="37"/>
    </location>
</feature>
<reference evidence="3 4" key="1">
    <citation type="submission" date="2021-01" db="EMBL/GenBank/DDBJ databases">
        <title>Whole genome shotgun sequence of Planotetraspora phitsanulokensis NBRC 104273.</title>
        <authorList>
            <person name="Komaki H."/>
            <person name="Tamura T."/>
        </authorList>
    </citation>
    <scope>NUCLEOTIDE SEQUENCE [LARGE SCALE GENOMIC DNA]</scope>
    <source>
        <strain evidence="3 4">NBRC 104273</strain>
    </source>
</reference>
<dbReference type="Proteomes" id="UP000622547">
    <property type="component" value="Unassembled WGS sequence"/>
</dbReference>
<sequence>MHAMILSASSPVTQSFAPIPASSGQSRRYRPNRAGDRDANRALHVIAVNCLAHDERTRAYAARRTSEGLSKKDILRCLERYIARDVYRILNCGDVPATKPTTAS</sequence>
<dbReference type="GO" id="GO:0004803">
    <property type="term" value="F:transposase activity"/>
    <property type="evidence" value="ECO:0007669"/>
    <property type="project" value="InterPro"/>
</dbReference>
<evidence type="ECO:0000313" key="3">
    <source>
        <dbReference type="EMBL" id="GII37831.1"/>
    </source>
</evidence>
<dbReference type="PANTHER" id="PTHR33055">
    <property type="entry name" value="TRANSPOSASE FOR INSERTION SEQUENCE ELEMENT IS1111A"/>
    <property type="match status" value="1"/>
</dbReference>
<gene>
    <name evidence="3" type="ORF">Pph01_28340</name>
</gene>
<evidence type="ECO:0000256" key="1">
    <source>
        <dbReference type="SAM" id="MobiDB-lite"/>
    </source>
</evidence>
<dbReference type="Pfam" id="PF02371">
    <property type="entry name" value="Transposase_20"/>
    <property type="match status" value="1"/>
</dbReference>
<dbReference type="AlphaFoldDB" id="A0A8J3U636"/>
<feature type="domain" description="Transposase IS116/IS110/IS902 C-terminal" evidence="2">
    <location>
        <begin position="17"/>
        <end position="60"/>
    </location>
</feature>
<accession>A0A8J3U636</accession>
<name>A0A8J3U636_9ACTN</name>
<proteinExistence type="predicted"/>
<dbReference type="GO" id="GO:0003677">
    <property type="term" value="F:DNA binding"/>
    <property type="evidence" value="ECO:0007669"/>
    <property type="project" value="InterPro"/>
</dbReference>
<dbReference type="InterPro" id="IPR047650">
    <property type="entry name" value="Transpos_IS110"/>
</dbReference>
<organism evidence="3 4">
    <name type="scientific">Planotetraspora phitsanulokensis</name>
    <dbReference type="NCBI Taxonomy" id="575192"/>
    <lineage>
        <taxon>Bacteria</taxon>
        <taxon>Bacillati</taxon>
        <taxon>Actinomycetota</taxon>
        <taxon>Actinomycetes</taxon>
        <taxon>Streptosporangiales</taxon>
        <taxon>Streptosporangiaceae</taxon>
        <taxon>Planotetraspora</taxon>
    </lineage>
</organism>
<evidence type="ECO:0000259" key="2">
    <source>
        <dbReference type="Pfam" id="PF02371"/>
    </source>
</evidence>
<dbReference type="EMBL" id="BOOP01000010">
    <property type="protein sequence ID" value="GII37831.1"/>
    <property type="molecule type" value="Genomic_DNA"/>
</dbReference>
<comment type="caution">
    <text evidence="3">The sequence shown here is derived from an EMBL/GenBank/DDBJ whole genome shotgun (WGS) entry which is preliminary data.</text>
</comment>
<feature type="compositionally biased region" description="Polar residues" evidence="1">
    <location>
        <begin position="7"/>
        <end position="26"/>
    </location>
</feature>
<evidence type="ECO:0000313" key="4">
    <source>
        <dbReference type="Proteomes" id="UP000622547"/>
    </source>
</evidence>
<dbReference type="GO" id="GO:0006313">
    <property type="term" value="P:DNA transposition"/>
    <property type="evidence" value="ECO:0007669"/>
    <property type="project" value="InterPro"/>
</dbReference>
<protein>
    <recommendedName>
        <fullName evidence="2">Transposase IS116/IS110/IS902 C-terminal domain-containing protein</fullName>
    </recommendedName>
</protein>
<dbReference type="InterPro" id="IPR003346">
    <property type="entry name" value="Transposase_20"/>
</dbReference>